<accession>A0A9P5TWF0</accession>
<comment type="caution">
    <text evidence="2">The sequence shown here is derived from an EMBL/GenBank/DDBJ whole genome shotgun (WGS) entry which is preliminary data.</text>
</comment>
<sequence>IDVPAGVPVTTESCLPACQTEGLVVAGLENGRECFAPLASRATIPSVQISDNESTTVCVSDHDQYCGAPNRLALY</sequence>
<protein>
    <recommendedName>
        <fullName evidence="1">WSC domain-containing protein</fullName>
    </recommendedName>
</protein>
<name>A0A9P5TWF0_9AGAR</name>
<feature type="non-terminal residue" evidence="2">
    <location>
        <position position="1"/>
    </location>
</feature>
<evidence type="ECO:0000259" key="1">
    <source>
        <dbReference type="Pfam" id="PF01822"/>
    </source>
</evidence>
<reference evidence="2" key="1">
    <citation type="submission" date="2020-11" db="EMBL/GenBank/DDBJ databases">
        <authorList>
            <consortium name="DOE Joint Genome Institute"/>
            <person name="Ahrendt S."/>
            <person name="Riley R."/>
            <person name="Andreopoulos W."/>
            <person name="Labutti K."/>
            <person name="Pangilinan J."/>
            <person name="Ruiz-Duenas F.J."/>
            <person name="Barrasa J.M."/>
            <person name="Sanchez-Garcia M."/>
            <person name="Camarero S."/>
            <person name="Miyauchi S."/>
            <person name="Serrano A."/>
            <person name="Linde D."/>
            <person name="Babiker R."/>
            <person name="Drula E."/>
            <person name="Ayuso-Fernandez I."/>
            <person name="Pacheco R."/>
            <person name="Padilla G."/>
            <person name="Ferreira P."/>
            <person name="Barriuso J."/>
            <person name="Kellner H."/>
            <person name="Castanera R."/>
            <person name="Alfaro M."/>
            <person name="Ramirez L."/>
            <person name="Pisabarro A.G."/>
            <person name="Kuo A."/>
            <person name="Tritt A."/>
            <person name="Lipzen A."/>
            <person name="He G."/>
            <person name="Yan M."/>
            <person name="Ng V."/>
            <person name="Cullen D."/>
            <person name="Martin F."/>
            <person name="Rosso M.-N."/>
            <person name="Henrissat B."/>
            <person name="Hibbett D."/>
            <person name="Martinez A.T."/>
            <person name="Grigoriev I.V."/>
        </authorList>
    </citation>
    <scope>NUCLEOTIDE SEQUENCE</scope>
    <source>
        <strain evidence="2">AH 40177</strain>
    </source>
</reference>
<dbReference type="InterPro" id="IPR002889">
    <property type="entry name" value="WSC_carb-bd"/>
</dbReference>
<dbReference type="AlphaFoldDB" id="A0A9P5TWF0"/>
<dbReference type="Pfam" id="PF01822">
    <property type="entry name" value="WSC"/>
    <property type="match status" value="1"/>
</dbReference>
<evidence type="ECO:0000313" key="2">
    <source>
        <dbReference type="EMBL" id="KAF9019917.1"/>
    </source>
</evidence>
<organism evidence="2 3">
    <name type="scientific">Rhodocollybia butyracea</name>
    <dbReference type="NCBI Taxonomy" id="206335"/>
    <lineage>
        <taxon>Eukaryota</taxon>
        <taxon>Fungi</taxon>
        <taxon>Dikarya</taxon>
        <taxon>Basidiomycota</taxon>
        <taxon>Agaricomycotina</taxon>
        <taxon>Agaricomycetes</taxon>
        <taxon>Agaricomycetidae</taxon>
        <taxon>Agaricales</taxon>
        <taxon>Marasmiineae</taxon>
        <taxon>Omphalotaceae</taxon>
        <taxon>Rhodocollybia</taxon>
    </lineage>
</organism>
<keyword evidence="3" id="KW-1185">Reference proteome</keyword>
<gene>
    <name evidence="2" type="ORF">BDP27DRAFT_1250654</name>
</gene>
<dbReference type="Proteomes" id="UP000772434">
    <property type="component" value="Unassembled WGS sequence"/>
</dbReference>
<feature type="domain" description="WSC" evidence="1">
    <location>
        <begin position="9"/>
        <end position="68"/>
    </location>
</feature>
<proteinExistence type="predicted"/>
<evidence type="ECO:0000313" key="3">
    <source>
        <dbReference type="Proteomes" id="UP000772434"/>
    </source>
</evidence>
<dbReference type="EMBL" id="JADNRY010001181">
    <property type="protein sequence ID" value="KAF9019917.1"/>
    <property type="molecule type" value="Genomic_DNA"/>
</dbReference>
<dbReference type="OrthoDB" id="5985073at2759"/>